<dbReference type="Pfam" id="PF00782">
    <property type="entry name" value="DSPc"/>
    <property type="match status" value="1"/>
</dbReference>
<dbReference type="InterPro" id="IPR029021">
    <property type="entry name" value="Prot-tyrosine_phosphatase-like"/>
</dbReference>
<dbReference type="InterPro" id="IPR016130">
    <property type="entry name" value="Tyr_Pase_AS"/>
</dbReference>
<dbReference type="Proteomes" id="UP000256405">
    <property type="component" value="Unassembled WGS sequence"/>
</dbReference>
<sequence length="219" mass="24695">MAEPENLISRVEHFFQGPHENINSMDNLLMDVQQAIQTTPDLSKTLGPYIGKIKSFQKMIAQMELVEWIQLGGGSLSIGHRPSIKLVSDLKMQAATHIFTLLSEKENCRAIGKLTKNAGLNWLWFPMESARNPDLDRYAELKMVFEEIKEILENEGKIYLHCSAGIHRTGMISFALLRFLGFDPESCAAKLKSLRIETSEGVGKNRIAWANSFITNTLQ</sequence>
<dbReference type="Gene3D" id="3.90.190.10">
    <property type="entry name" value="Protein tyrosine phosphatase superfamily"/>
    <property type="match status" value="1"/>
</dbReference>
<dbReference type="PROSITE" id="PS50056">
    <property type="entry name" value="TYR_PHOSPHATASE_2"/>
    <property type="match status" value="1"/>
</dbReference>
<reference evidence="2 3" key="1">
    <citation type="submission" date="2018-08" db="EMBL/GenBank/DDBJ databases">
        <title>Genomic Encyclopedia of Archaeal and Bacterial Type Strains, Phase II (KMG-II): from individual species to whole genera.</title>
        <authorList>
            <person name="Goeker M."/>
        </authorList>
    </citation>
    <scope>NUCLEOTIDE SEQUENCE [LARGE SCALE GENOMIC DNA]</scope>
    <source>
        <strain evidence="2 3">DSM 15986</strain>
    </source>
</reference>
<dbReference type="SUPFAM" id="SSF52799">
    <property type="entry name" value="(Phosphotyrosine protein) phosphatases II"/>
    <property type="match status" value="1"/>
</dbReference>
<evidence type="ECO:0000313" key="3">
    <source>
        <dbReference type="Proteomes" id="UP000256405"/>
    </source>
</evidence>
<comment type="caution">
    <text evidence="2">The sequence shown here is derived from an EMBL/GenBank/DDBJ whole genome shotgun (WGS) entry which is preliminary data.</text>
</comment>
<keyword evidence="3" id="KW-1185">Reference proteome</keyword>
<dbReference type="PROSITE" id="PS00383">
    <property type="entry name" value="TYR_PHOSPHATASE_1"/>
    <property type="match status" value="1"/>
</dbReference>
<gene>
    <name evidence="2" type="ORF">C8N25_10638</name>
</gene>
<dbReference type="InterPro" id="IPR000387">
    <property type="entry name" value="Tyr_Pase_dom"/>
</dbReference>
<proteinExistence type="predicted"/>
<name>A0A3E0DYW0_9BACT</name>
<accession>A0A3E0DYW0</accession>
<dbReference type="AlphaFoldDB" id="A0A3E0DYW0"/>
<evidence type="ECO:0000313" key="2">
    <source>
        <dbReference type="EMBL" id="REG90540.1"/>
    </source>
</evidence>
<organism evidence="2 3">
    <name type="scientific">Algoriphagus antarcticus</name>
    <dbReference type="NCBI Taxonomy" id="238540"/>
    <lineage>
        <taxon>Bacteria</taxon>
        <taxon>Pseudomonadati</taxon>
        <taxon>Bacteroidota</taxon>
        <taxon>Cytophagia</taxon>
        <taxon>Cytophagales</taxon>
        <taxon>Cyclobacteriaceae</taxon>
        <taxon>Algoriphagus</taxon>
    </lineage>
</organism>
<evidence type="ECO:0000259" key="1">
    <source>
        <dbReference type="PROSITE" id="PS50056"/>
    </source>
</evidence>
<dbReference type="EMBL" id="QUNF01000006">
    <property type="protein sequence ID" value="REG90540.1"/>
    <property type="molecule type" value="Genomic_DNA"/>
</dbReference>
<dbReference type="OrthoDB" id="1188001at2"/>
<protein>
    <submittedName>
        <fullName evidence="2">Dual specificity protein phosphatase-like protein</fullName>
    </submittedName>
</protein>
<feature type="domain" description="Tyrosine specific protein phosphatases" evidence="1">
    <location>
        <begin position="142"/>
        <end position="195"/>
    </location>
</feature>
<dbReference type="InterPro" id="IPR000340">
    <property type="entry name" value="Dual-sp_phosphatase_cat-dom"/>
</dbReference>